<evidence type="ECO:0000313" key="7">
    <source>
        <dbReference type="EMBL" id="GAA2099611.1"/>
    </source>
</evidence>
<dbReference type="RefSeq" id="WP_344337174.1">
    <property type="nucleotide sequence ID" value="NZ_BAAAPZ010000008.1"/>
</dbReference>
<evidence type="ECO:0000256" key="4">
    <source>
        <dbReference type="ARBA" id="ARBA00022989"/>
    </source>
</evidence>
<evidence type="ECO:0000256" key="2">
    <source>
        <dbReference type="ARBA" id="ARBA00022475"/>
    </source>
</evidence>
<evidence type="ECO:0000256" key="1">
    <source>
        <dbReference type="ARBA" id="ARBA00004141"/>
    </source>
</evidence>
<gene>
    <name evidence="7" type="ORF">GCM10009823_21550</name>
</gene>
<proteinExistence type="predicted"/>
<sequence length="278" mass="29129">MAEAQSLAAPAGGTTQDLLIPLRRHTAVSRANPVAKLAAVLVLMLGVLLSIDLVSAGVMLALLLVIALPLSGLDAGAMLRRLWFLPVAALLAGWATAIMAEKTGAVLLDLGPYLVTTDSLAAGAAISMRALALALPGICVAATTDPTDLADALVQHLRLPERFVLSALAAARLVTLFVEEWKTLVLARRTRGSGADSPWARVVALVPLAFALLVQAIRRGTRLAMAMEGRGFGTQSRTWSRISRFHARDAWLVLCAFAFSAAAVGAAVAAGTWRLILT</sequence>
<feature type="transmembrane region" description="Helical" evidence="6">
    <location>
        <begin position="163"/>
        <end position="178"/>
    </location>
</feature>
<dbReference type="Proteomes" id="UP001500984">
    <property type="component" value="Unassembled WGS sequence"/>
</dbReference>
<evidence type="ECO:0000256" key="3">
    <source>
        <dbReference type="ARBA" id="ARBA00022692"/>
    </source>
</evidence>
<comment type="caution">
    <text evidence="7">The sequence shown here is derived from an EMBL/GenBank/DDBJ whole genome shotgun (WGS) entry which is preliminary data.</text>
</comment>
<dbReference type="PANTHER" id="PTHR34857">
    <property type="entry name" value="SLL0384 PROTEIN"/>
    <property type="match status" value="1"/>
</dbReference>
<evidence type="ECO:0000256" key="5">
    <source>
        <dbReference type="ARBA" id="ARBA00023136"/>
    </source>
</evidence>
<dbReference type="Pfam" id="PF02361">
    <property type="entry name" value="CbiQ"/>
    <property type="match status" value="1"/>
</dbReference>
<organism evidence="7 8">
    <name type="scientific">Brevibacterium salitolerans</name>
    <dbReference type="NCBI Taxonomy" id="1403566"/>
    <lineage>
        <taxon>Bacteria</taxon>
        <taxon>Bacillati</taxon>
        <taxon>Actinomycetota</taxon>
        <taxon>Actinomycetes</taxon>
        <taxon>Micrococcales</taxon>
        <taxon>Brevibacteriaceae</taxon>
        <taxon>Brevibacterium</taxon>
    </lineage>
</organism>
<dbReference type="CDD" id="cd16914">
    <property type="entry name" value="EcfT"/>
    <property type="match status" value="1"/>
</dbReference>
<keyword evidence="2" id="KW-1003">Cell membrane</keyword>
<keyword evidence="8" id="KW-1185">Reference proteome</keyword>
<reference evidence="7 8" key="1">
    <citation type="journal article" date="2019" name="Int. J. Syst. Evol. Microbiol.">
        <title>The Global Catalogue of Microorganisms (GCM) 10K type strain sequencing project: providing services to taxonomists for standard genome sequencing and annotation.</title>
        <authorList>
            <consortium name="The Broad Institute Genomics Platform"/>
            <consortium name="The Broad Institute Genome Sequencing Center for Infectious Disease"/>
            <person name="Wu L."/>
            <person name="Ma J."/>
        </authorList>
    </citation>
    <scope>NUCLEOTIDE SEQUENCE [LARGE SCALE GENOMIC DNA]</scope>
    <source>
        <strain evidence="7 8">JCM 15900</strain>
    </source>
</reference>
<keyword evidence="4 6" id="KW-1133">Transmembrane helix</keyword>
<evidence type="ECO:0000313" key="8">
    <source>
        <dbReference type="Proteomes" id="UP001500984"/>
    </source>
</evidence>
<evidence type="ECO:0000256" key="6">
    <source>
        <dbReference type="SAM" id="Phobius"/>
    </source>
</evidence>
<accession>A0ABN2WV45</accession>
<feature type="transmembrane region" description="Helical" evidence="6">
    <location>
        <begin position="120"/>
        <end position="142"/>
    </location>
</feature>
<dbReference type="InterPro" id="IPR003339">
    <property type="entry name" value="ABC/ECF_trnsptr_transmembrane"/>
</dbReference>
<dbReference type="PANTHER" id="PTHR34857:SF2">
    <property type="entry name" value="SLL0384 PROTEIN"/>
    <property type="match status" value="1"/>
</dbReference>
<keyword evidence="3 6" id="KW-0812">Transmembrane</keyword>
<feature type="transmembrane region" description="Helical" evidence="6">
    <location>
        <begin position="198"/>
        <end position="217"/>
    </location>
</feature>
<feature type="transmembrane region" description="Helical" evidence="6">
    <location>
        <begin position="37"/>
        <end position="70"/>
    </location>
</feature>
<name>A0ABN2WV45_9MICO</name>
<keyword evidence="5 6" id="KW-0472">Membrane</keyword>
<comment type="subcellular location">
    <subcellularLocation>
        <location evidence="1">Membrane</location>
        <topology evidence="1">Multi-pass membrane protein</topology>
    </subcellularLocation>
</comment>
<dbReference type="InterPro" id="IPR051611">
    <property type="entry name" value="ECF_transporter_component"/>
</dbReference>
<feature type="transmembrane region" description="Helical" evidence="6">
    <location>
        <begin position="82"/>
        <end position="100"/>
    </location>
</feature>
<feature type="transmembrane region" description="Helical" evidence="6">
    <location>
        <begin position="250"/>
        <end position="276"/>
    </location>
</feature>
<protein>
    <submittedName>
        <fullName evidence="7">Energy-coupling factor transporter transmembrane component T</fullName>
    </submittedName>
</protein>
<dbReference type="EMBL" id="BAAAPZ010000008">
    <property type="protein sequence ID" value="GAA2099611.1"/>
    <property type="molecule type" value="Genomic_DNA"/>
</dbReference>